<proteinExistence type="predicted"/>
<gene>
    <name evidence="1" type="ORF">DPX16_22233</name>
</gene>
<reference evidence="1 2" key="1">
    <citation type="submission" date="2018-10" db="EMBL/GenBank/DDBJ databases">
        <title>Genome assembly for a Yunnan-Guizhou Plateau 3E fish, Anabarilius grahami (Regan), and its evolutionary and genetic applications.</title>
        <authorList>
            <person name="Jiang W."/>
        </authorList>
    </citation>
    <scope>NUCLEOTIDE SEQUENCE [LARGE SCALE GENOMIC DNA]</scope>
    <source>
        <strain evidence="1">AG-KIZ</strain>
        <tissue evidence="1">Muscle</tissue>
    </source>
</reference>
<dbReference type="AlphaFoldDB" id="A0A3N0XP21"/>
<comment type="caution">
    <text evidence="1">The sequence shown here is derived from an EMBL/GenBank/DDBJ whole genome shotgun (WGS) entry which is preliminary data.</text>
</comment>
<organism evidence="1 2">
    <name type="scientific">Anabarilius grahami</name>
    <name type="common">Kanglang fish</name>
    <name type="synonym">Barilius grahami</name>
    <dbReference type="NCBI Taxonomy" id="495550"/>
    <lineage>
        <taxon>Eukaryota</taxon>
        <taxon>Metazoa</taxon>
        <taxon>Chordata</taxon>
        <taxon>Craniata</taxon>
        <taxon>Vertebrata</taxon>
        <taxon>Euteleostomi</taxon>
        <taxon>Actinopterygii</taxon>
        <taxon>Neopterygii</taxon>
        <taxon>Teleostei</taxon>
        <taxon>Ostariophysi</taxon>
        <taxon>Cypriniformes</taxon>
        <taxon>Xenocyprididae</taxon>
        <taxon>Xenocypridinae</taxon>
        <taxon>Xenocypridinae incertae sedis</taxon>
        <taxon>Anabarilius</taxon>
    </lineage>
</organism>
<name>A0A3N0XP21_ANAGA</name>
<evidence type="ECO:0000313" key="1">
    <source>
        <dbReference type="EMBL" id="ROI81998.1"/>
    </source>
</evidence>
<dbReference type="EMBL" id="RJVU01067793">
    <property type="protein sequence ID" value="ROI81998.1"/>
    <property type="molecule type" value="Genomic_DNA"/>
</dbReference>
<dbReference type="Proteomes" id="UP000281406">
    <property type="component" value="Unassembled WGS sequence"/>
</dbReference>
<sequence length="148" mass="16446">MQGRFHWEQPGIVELKTICIIHINWSSALVNVGCKTYFAVISRERKPVIMQLKLKSVPQNSARETLTVESIKCDPQEEIRDYSLLIKGVHGQSIARLRSAPFICSLKTGTVLTVATPPLYDATPHVTRHAGKARDTQLEGAQITGLLL</sequence>
<keyword evidence="2" id="KW-1185">Reference proteome</keyword>
<protein>
    <submittedName>
        <fullName evidence="1">Uncharacterized protein</fullName>
    </submittedName>
</protein>
<evidence type="ECO:0000313" key="2">
    <source>
        <dbReference type="Proteomes" id="UP000281406"/>
    </source>
</evidence>
<accession>A0A3N0XP21</accession>